<name>A0A7E4VK12_PANRE</name>
<evidence type="ECO:0000313" key="2">
    <source>
        <dbReference type="WBParaSite" id="Pan_g21472.t1"/>
    </source>
</evidence>
<accession>A0A7E4VK12</accession>
<organism evidence="1 2">
    <name type="scientific">Panagrellus redivivus</name>
    <name type="common">Microworm</name>
    <dbReference type="NCBI Taxonomy" id="6233"/>
    <lineage>
        <taxon>Eukaryota</taxon>
        <taxon>Metazoa</taxon>
        <taxon>Ecdysozoa</taxon>
        <taxon>Nematoda</taxon>
        <taxon>Chromadorea</taxon>
        <taxon>Rhabditida</taxon>
        <taxon>Tylenchina</taxon>
        <taxon>Panagrolaimomorpha</taxon>
        <taxon>Panagrolaimoidea</taxon>
        <taxon>Panagrolaimidae</taxon>
        <taxon>Panagrellus</taxon>
    </lineage>
</organism>
<dbReference type="WBParaSite" id="Pan_g21472.t1">
    <property type="protein sequence ID" value="Pan_g21472.t1"/>
    <property type="gene ID" value="Pan_g21472"/>
</dbReference>
<reference evidence="2" key="2">
    <citation type="submission" date="2020-10" db="UniProtKB">
        <authorList>
            <consortium name="WormBaseParasite"/>
        </authorList>
    </citation>
    <scope>IDENTIFICATION</scope>
</reference>
<dbReference type="AlphaFoldDB" id="A0A7E4VK12"/>
<proteinExistence type="predicted"/>
<keyword evidence="1" id="KW-1185">Reference proteome</keyword>
<protein>
    <submittedName>
        <fullName evidence="2">Uncharacterized protein</fullName>
    </submittedName>
</protein>
<dbReference type="Proteomes" id="UP000492821">
    <property type="component" value="Unassembled WGS sequence"/>
</dbReference>
<evidence type="ECO:0000313" key="1">
    <source>
        <dbReference type="Proteomes" id="UP000492821"/>
    </source>
</evidence>
<sequence length="94" mass="10495">MPTRYDRNSVRLPSICAALSFPSMTDKQLMAVERWHVDITVRLEIHNKQSGLVRVIMTIVMVHDFTISKCKASLPFSCDENVGKATITDGAIGM</sequence>
<reference evidence="1" key="1">
    <citation type="journal article" date="2013" name="Genetics">
        <title>The draft genome and transcriptome of Panagrellus redivivus are shaped by the harsh demands of a free-living lifestyle.</title>
        <authorList>
            <person name="Srinivasan J."/>
            <person name="Dillman A.R."/>
            <person name="Macchietto M.G."/>
            <person name="Heikkinen L."/>
            <person name="Lakso M."/>
            <person name="Fracchia K.M."/>
            <person name="Antoshechkin I."/>
            <person name="Mortazavi A."/>
            <person name="Wong G."/>
            <person name="Sternberg P.W."/>
        </authorList>
    </citation>
    <scope>NUCLEOTIDE SEQUENCE [LARGE SCALE GENOMIC DNA]</scope>
    <source>
        <strain evidence="1">MT8872</strain>
    </source>
</reference>